<dbReference type="GO" id="GO:0004803">
    <property type="term" value="F:transposase activity"/>
    <property type="evidence" value="ECO:0007669"/>
    <property type="project" value="InterPro"/>
</dbReference>
<dbReference type="InterPro" id="IPR036515">
    <property type="entry name" value="Transposase_17_sf"/>
</dbReference>
<dbReference type="AlphaFoldDB" id="A0A1V8MAK1"/>
<dbReference type="PANTHER" id="PTHR34322:SF2">
    <property type="entry name" value="TRANSPOSASE IS200-LIKE DOMAIN-CONTAINING PROTEIN"/>
    <property type="match status" value="1"/>
</dbReference>
<name>A0A1V8MAK1_9GAMM</name>
<dbReference type="GO" id="GO:0003677">
    <property type="term" value="F:DNA binding"/>
    <property type="evidence" value="ECO:0007669"/>
    <property type="project" value="InterPro"/>
</dbReference>
<organism evidence="2 3">
    <name type="scientific">Methyloprofundus sedimenti</name>
    <dbReference type="NCBI Taxonomy" id="1420851"/>
    <lineage>
        <taxon>Bacteria</taxon>
        <taxon>Pseudomonadati</taxon>
        <taxon>Pseudomonadota</taxon>
        <taxon>Gammaproteobacteria</taxon>
        <taxon>Methylococcales</taxon>
        <taxon>Methylococcaceae</taxon>
        <taxon>Methyloprofundus</taxon>
    </lineage>
</organism>
<reference evidence="2 3" key="1">
    <citation type="submission" date="2015-12" db="EMBL/GenBank/DDBJ databases">
        <authorList>
            <person name="Shamseldin A."/>
            <person name="Moawad H."/>
            <person name="Abd El-Rahim W.M."/>
            <person name="Sadowsky M.J."/>
        </authorList>
    </citation>
    <scope>NUCLEOTIDE SEQUENCE [LARGE SCALE GENOMIC DNA]</scope>
    <source>
        <strain evidence="2 3">WF1</strain>
    </source>
</reference>
<dbReference type="SMART" id="SM01321">
    <property type="entry name" value="Y1_Tnp"/>
    <property type="match status" value="1"/>
</dbReference>
<dbReference type="NCBIfam" id="NF047646">
    <property type="entry name" value="REP_Tyr_transpos"/>
    <property type="match status" value="1"/>
</dbReference>
<evidence type="ECO:0000313" key="3">
    <source>
        <dbReference type="Proteomes" id="UP000191980"/>
    </source>
</evidence>
<dbReference type="RefSeq" id="WP_143735926.1">
    <property type="nucleotide sequence ID" value="NZ_LPUF01000001.1"/>
</dbReference>
<proteinExistence type="predicted"/>
<dbReference type="Gene3D" id="3.30.70.1290">
    <property type="entry name" value="Transposase IS200-like"/>
    <property type="match status" value="1"/>
</dbReference>
<feature type="domain" description="Transposase IS200-like" evidence="1">
    <location>
        <begin position="9"/>
        <end position="124"/>
    </location>
</feature>
<evidence type="ECO:0000313" key="2">
    <source>
        <dbReference type="EMBL" id="OQK18624.1"/>
    </source>
</evidence>
<sequence length="167" mass="19629">MSNYRRADAPGACYFFTVVTFRRRNILTDEGFRVWLRNALNNTRKRYPFTIDVWVLMTNHVHLLCTPRAHNAVSLMMQSLGRQYVRYFNFSYKRSGSLWEGRFKSCLVQEDNYLLHLYRYIELNPVRAGMVKHPSDYSWSSYPVNTLGKESTLCTAHPLYLALASEP</sequence>
<dbReference type="EMBL" id="LPUF01000001">
    <property type="protein sequence ID" value="OQK18624.1"/>
    <property type="molecule type" value="Genomic_DNA"/>
</dbReference>
<keyword evidence="3" id="KW-1185">Reference proteome</keyword>
<dbReference type="Pfam" id="PF01797">
    <property type="entry name" value="Y1_Tnp"/>
    <property type="match status" value="1"/>
</dbReference>
<dbReference type="Proteomes" id="UP000191980">
    <property type="component" value="Unassembled WGS sequence"/>
</dbReference>
<dbReference type="SUPFAM" id="SSF143422">
    <property type="entry name" value="Transposase IS200-like"/>
    <property type="match status" value="1"/>
</dbReference>
<dbReference type="InterPro" id="IPR002686">
    <property type="entry name" value="Transposase_17"/>
</dbReference>
<gene>
    <name evidence="2" type="ORF">AU255_12675</name>
</gene>
<accession>A0A1V8MAK1</accession>
<dbReference type="PANTHER" id="PTHR34322">
    <property type="entry name" value="TRANSPOSASE, Y1_TNP DOMAIN-CONTAINING"/>
    <property type="match status" value="1"/>
</dbReference>
<evidence type="ECO:0000259" key="1">
    <source>
        <dbReference type="SMART" id="SM01321"/>
    </source>
</evidence>
<dbReference type="GO" id="GO:0006313">
    <property type="term" value="P:DNA transposition"/>
    <property type="evidence" value="ECO:0007669"/>
    <property type="project" value="InterPro"/>
</dbReference>
<dbReference type="OrthoDB" id="9794403at2"/>
<dbReference type="STRING" id="1420851.AU255_12675"/>
<comment type="caution">
    <text evidence="2">The sequence shown here is derived from an EMBL/GenBank/DDBJ whole genome shotgun (WGS) entry which is preliminary data.</text>
</comment>
<protein>
    <recommendedName>
        <fullName evidence="1">Transposase IS200-like domain-containing protein</fullName>
    </recommendedName>
</protein>